<gene>
    <name evidence="2" type="ORF">H8R02_14435</name>
</gene>
<feature type="compositionally biased region" description="Basic and acidic residues" evidence="1">
    <location>
        <begin position="55"/>
        <end position="64"/>
    </location>
</feature>
<evidence type="ECO:0000256" key="1">
    <source>
        <dbReference type="SAM" id="MobiDB-lite"/>
    </source>
</evidence>
<reference evidence="2" key="1">
    <citation type="submission" date="2020-08" db="EMBL/GenBank/DDBJ databases">
        <title>Ramlibacter sp. GTP1 16S ribosomal RNA gene genome sequencing and assembly.</title>
        <authorList>
            <person name="Kang M."/>
        </authorList>
    </citation>
    <scope>NUCLEOTIDE SEQUENCE</scope>
    <source>
        <strain evidence="2">GTP1</strain>
    </source>
</reference>
<name>A0A923MAS9_9BURK</name>
<proteinExistence type="predicted"/>
<feature type="compositionally biased region" description="Low complexity" evidence="1">
    <location>
        <begin position="15"/>
        <end position="29"/>
    </location>
</feature>
<evidence type="ECO:0000313" key="2">
    <source>
        <dbReference type="EMBL" id="MBC5765662.1"/>
    </source>
</evidence>
<organism evidence="2 3">
    <name type="scientific">Ramlibacter albus</name>
    <dbReference type="NCBI Taxonomy" id="2079448"/>
    <lineage>
        <taxon>Bacteria</taxon>
        <taxon>Pseudomonadati</taxon>
        <taxon>Pseudomonadota</taxon>
        <taxon>Betaproteobacteria</taxon>
        <taxon>Burkholderiales</taxon>
        <taxon>Comamonadaceae</taxon>
        <taxon>Ramlibacter</taxon>
    </lineage>
</organism>
<dbReference type="RefSeq" id="WP_187082143.1">
    <property type="nucleotide sequence ID" value="NZ_JACORU010000005.1"/>
</dbReference>
<comment type="caution">
    <text evidence="2">The sequence shown here is derived from an EMBL/GenBank/DDBJ whole genome shotgun (WGS) entry which is preliminary data.</text>
</comment>
<dbReference type="EMBL" id="JACORU010000005">
    <property type="protein sequence ID" value="MBC5765662.1"/>
    <property type="molecule type" value="Genomic_DNA"/>
</dbReference>
<sequence>MSTQGASTPNEGAPTGESATGSGEGSVTALQHMKRQRQQQQQQQPRNDLLGGGNRESHPGEGGG</sequence>
<dbReference type="AlphaFoldDB" id="A0A923MAS9"/>
<evidence type="ECO:0000313" key="3">
    <source>
        <dbReference type="Proteomes" id="UP000596827"/>
    </source>
</evidence>
<accession>A0A923MAS9</accession>
<feature type="compositionally biased region" description="Polar residues" evidence="1">
    <location>
        <begin position="1"/>
        <end position="10"/>
    </location>
</feature>
<keyword evidence="3" id="KW-1185">Reference proteome</keyword>
<dbReference type="Proteomes" id="UP000596827">
    <property type="component" value="Unassembled WGS sequence"/>
</dbReference>
<feature type="region of interest" description="Disordered" evidence="1">
    <location>
        <begin position="1"/>
        <end position="64"/>
    </location>
</feature>
<protein>
    <submittedName>
        <fullName evidence="2">Uncharacterized protein</fullName>
    </submittedName>
</protein>